<accession>A0A2N3Y7Z0</accession>
<keyword evidence="5" id="KW-1185">Reference proteome</keyword>
<feature type="region of interest" description="Disordered" evidence="2">
    <location>
        <begin position="1"/>
        <end position="21"/>
    </location>
</feature>
<dbReference type="GO" id="GO:0006310">
    <property type="term" value="P:DNA recombination"/>
    <property type="evidence" value="ECO:0007669"/>
    <property type="project" value="UniProtKB-KW"/>
</dbReference>
<dbReference type="Gene3D" id="1.10.443.10">
    <property type="entry name" value="Intergrase catalytic core"/>
    <property type="match status" value="1"/>
</dbReference>
<dbReference type="InterPro" id="IPR002104">
    <property type="entry name" value="Integrase_catalytic"/>
</dbReference>
<name>A0A2N3Y7Z0_SACSN</name>
<dbReference type="AlphaFoldDB" id="A0A2N3Y7Z0"/>
<dbReference type="GO" id="GO:0003677">
    <property type="term" value="F:DNA binding"/>
    <property type="evidence" value="ECO:0007669"/>
    <property type="project" value="InterPro"/>
</dbReference>
<reference evidence="4" key="1">
    <citation type="submission" date="2017-12" db="EMBL/GenBank/DDBJ databases">
        <title>Sequencing the genomes of 1000 Actinobacteria strains.</title>
        <authorList>
            <person name="Klenk H.-P."/>
        </authorList>
    </citation>
    <scope>NUCLEOTIDE SEQUENCE [LARGE SCALE GENOMIC DNA]</scope>
    <source>
        <strain evidence="4">DSM 44228</strain>
    </source>
</reference>
<evidence type="ECO:0000313" key="5">
    <source>
        <dbReference type="Proteomes" id="UP000233786"/>
    </source>
</evidence>
<feature type="domain" description="Tyr recombinase" evidence="3">
    <location>
        <begin position="1"/>
        <end position="99"/>
    </location>
</feature>
<gene>
    <name evidence="4" type="ORF">A8926_7123</name>
</gene>
<dbReference type="OrthoDB" id="1822491at2"/>
<sequence length="113" mass="12321">MKGQAPTLGRHPGPGLAGESKNYHPKIWQSAFTTAGLDYRTCIDGMHALRHTFASTILAGGVTIRELAEYLGRKDPRFTLRVYTHMLPSSRNRARAAIDDVTALLTASDQLAA</sequence>
<evidence type="ECO:0000313" key="4">
    <source>
        <dbReference type="EMBL" id="PKW18983.1"/>
    </source>
</evidence>
<dbReference type="PROSITE" id="PS51898">
    <property type="entry name" value="TYR_RECOMBINASE"/>
    <property type="match status" value="1"/>
</dbReference>
<evidence type="ECO:0000256" key="1">
    <source>
        <dbReference type="ARBA" id="ARBA00023172"/>
    </source>
</evidence>
<organism evidence="4 5">
    <name type="scientific">Saccharopolyspora spinosa</name>
    <dbReference type="NCBI Taxonomy" id="60894"/>
    <lineage>
        <taxon>Bacteria</taxon>
        <taxon>Bacillati</taxon>
        <taxon>Actinomycetota</taxon>
        <taxon>Actinomycetes</taxon>
        <taxon>Pseudonocardiales</taxon>
        <taxon>Pseudonocardiaceae</taxon>
        <taxon>Saccharopolyspora</taxon>
    </lineage>
</organism>
<dbReference type="EMBL" id="PJNB01000001">
    <property type="protein sequence ID" value="PKW18983.1"/>
    <property type="molecule type" value="Genomic_DNA"/>
</dbReference>
<dbReference type="Proteomes" id="UP000233786">
    <property type="component" value="Unassembled WGS sequence"/>
</dbReference>
<comment type="caution">
    <text evidence="4">The sequence shown here is derived from an EMBL/GenBank/DDBJ whole genome shotgun (WGS) entry which is preliminary data.</text>
</comment>
<dbReference type="GO" id="GO:0015074">
    <property type="term" value="P:DNA integration"/>
    <property type="evidence" value="ECO:0007669"/>
    <property type="project" value="InterPro"/>
</dbReference>
<evidence type="ECO:0000256" key="2">
    <source>
        <dbReference type="SAM" id="MobiDB-lite"/>
    </source>
</evidence>
<dbReference type="InterPro" id="IPR013762">
    <property type="entry name" value="Integrase-like_cat_sf"/>
</dbReference>
<keyword evidence="1" id="KW-0233">DNA recombination</keyword>
<dbReference type="Pfam" id="PF00589">
    <property type="entry name" value="Phage_integrase"/>
    <property type="match status" value="1"/>
</dbReference>
<evidence type="ECO:0000259" key="3">
    <source>
        <dbReference type="PROSITE" id="PS51898"/>
    </source>
</evidence>
<dbReference type="InterPro" id="IPR011010">
    <property type="entry name" value="DNA_brk_join_enz"/>
</dbReference>
<protein>
    <submittedName>
        <fullName evidence="4">Phage integrase family protein</fullName>
    </submittedName>
</protein>
<proteinExistence type="predicted"/>
<dbReference type="SUPFAM" id="SSF56349">
    <property type="entry name" value="DNA breaking-rejoining enzymes"/>
    <property type="match status" value="1"/>
</dbReference>
<dbReference type="RefSeq" id="WP_101376976.1">
    <property type="nucleotide sequence ID" value="NZ_CP061007.1"/>
</dbReference>